<dbReference type="RefSeq" id="WP_073081481.1">
    <property type="nucleotide sequence ID" value="NZ_FRBL01000005.1"/>
</dbReference>
<feature type="chain" id="PRO_5012906888" evidence="1">
    <location>
        <begin position="22"/>
        <end position="431"/>
    </location>
</feature>
<proteinExistence type="predicted"/>
<sequence length="431" mass="48531">MRTIISFTLLFVMSGKILAQSADTAAFQAAGYFREAAAASNNQSVWPLPLYGPMILVDPKSRVAYANVPDSAGIFIKTGEGVYKGKLPQEIIIANTAITWQNRLWTLVLSPLPTDKDDRLDLMLHECFHRIQRQLNLRDNSPTVDHLATMNGRIYFLLELQALKAALNKPVDARNKDLVNALLFRRKRQELFKATFPTESMLEMNEGLAAYTGLILGRPLESIHQHLRKEIDSVAYRPSLIRATAYITGPVYGYLLYERFPAWTHHLDSSASFPDLVEKYYNVNMPEIVTDADLNKMATQYNGDAILLAEKEKEEKRLVQAAHYVHMFTEQRVLVINLDHMSLGFNPGTLFDLGPLGTVYPIAELKDVWGKLIVTNGGMLMKNWKVVTLSTPGHVSLEGNIINGDGWQLQLNSGWRIEQKDSLHAVLVKQP</sequence>
<evidence type="ECO:0000313" key="3">
    <source>
        <dbReference type="Proteomes" id="UP000184420"/>
    </source>
</evidence>
<reference evidence="2 3" key="1">
    <citation type="submission" date="2016-11" db="EMBL/GenBank/DDBJ databases">
        <authorList>
            <person name="Jaros S."/>
            <person name="Januszkiewicz K."/>
            <person name="Wedrychowicz H."/>
        </authorList>
    </citation>
    <scope>NUCLEOTIDE SEQUENCE [LARGE SCALE GENOMIC DNA]</scope>
    <source>
        <strain evidence="2 3">DSM 27406</strain>
    </source>
</reference>
<organism evidence="2 3">
    <name type="scientific">Chitinophaga jiangningensis</name>
    <dbReference type="NCBI Taxonomy" id="1419482"/>
    <lineage>
        <taxon>Bacteria</taxon>
        <taxon>Pseudomonadati</taxon>
        <taxon>Bacteroidota</taxon>
        <taxon>Chitinophagia</taxon>
        <taxon>Chitinophagales</taxon>
        <taxon>Chitinophagaceae</taxon>
        <taxon>Chitinophaga</taxon>
    </lineage>
</organism>
<keyword evidence="3" id="KW-1185">Reference proteome</keyword>
<dbReference type="AlphaFoldDB" id="A0A1M7DJX5"/>
<accession>A0A1M7DJX5</accession>
<keyword evidence="1" id="KW-0732">Signal</keyword>
<name>A0A1M7DJX5_9BACT</name>
<evidence type="ECO:0000313" key="2">
    <source>
        <dbReference type="EMBL" id="SHL79780.1"/>
    </source>
</evidence>
<dbReference type="Proteomes" id="UP000184420">
    <property type="component" value="Unassembled WGS sequence"/>
</dbReference>
<dbReference type="STRING" id="1419482.SAMN05444266_10525"/>
<protein>
    <submittedName>
        <fullName evidence="2">Uncharacterized protein</fullName>
    </submittedName>
</protein>
<dbReference type="EMBL" id="FRBL01000005">
    <property type="protein sequence ID" value="SHL79780.1"/>
    <property type="molecule type" value="Genomic_DNA"/>
</dbReference>
<evidence type="ECO:0000256" key="1">
    <source>
        <dbReference type="SAM" id="SignalP"/>
    </source>
</evidence>
<dbReference type="OrthoDB" id="1299654at2"/>
<feature type="signal peptide" evidence="1">
    <location>
        <begin position="1"/>
        <end position="21"/>
    </location>
</feature>
<gene>
    <name evidence="2" type="ORF">SAMN05444266_10525</name>
</gene>